<dbReference type="Proteomes" id="UP001151699">
    <property type="component" value="Chromosome X"/>
</dbReference>
<keyword evidence="12 13" id="KW-0636">Prenylation</keyword>
<comment type="similarity">
    <text evidence="4 13">Belongs to the phosphorylase b kinase regulatory chain family.</text>
</comment>
<evidence type="ECO:0000313" key="16">
    <source>
        <dbReference type="EMBL" id="KAJ6638791.1"/>
    </source>
</evidence>
<evidence type="ECO:0000313" key="17">
    <source>
        <dbReference type="Proteomes" id="UP001151699"/>
    </source>
</evidence>
<name>A0A9Q0S012_9DIPT</name>
<dbReference type="Pfam" id="PF19292">
    <property type="entry name" value="KPBB_C"/>
    <property type="match status" value="1"/>
</dbReference>
<accession>A0A9Q0S012</accession>
<feature type="domain" description="Phosphorylase b kinase regulatory subunit alpha/beta C-terminal" evidence="15">
    <location>
        <begin position="998"/>
        <end position="1192"/>
    </location>
</feature>
<evidence type="ECO:0000256" key="13">
    <source>
        <dbReference type="RuleBase" id="RU364123"/>
    </source>
</evidence>
<keyword evidence="17" id="KW-1185">Reference proteome</keyword>
<evidence type="ECO:0000256" key="3">
    <source>
        <dbReference type="ARBA" id="ARBA00005131"/>
    </source>
</evidence>
<dbReference type="GO" id="GO:0005886">
    <property type="term" value="C:plasma membrane"/>
    <property type="evidence" value="ECO:0007669"/>
    <property type="project" value="UniProtKB-SubCell"/>
</dbReference>
<feature type="domain" description="GH15-like" evidence="14">
    <location>
        <begin position="10"/>
        <end position="984"/>
    </location>
</feature>
<keyword evidence="8 13" id="KW-0112">Calmodulin-binding</keyword>
<dbReference type="FunFam" id="1.50.10.10:FF:000004">
    <property type="entry name" value="Phosphorylase b kinase regulatory subunit"/>
    <property type="match status" value="1"/>
</dbReference>
<keyword evidence="6" id="KW-0597">Phosphoprotein</keyword>
<evidence type="ECO:0000259" key="14">
    <source>
        <dbReference type="Pfam" id="PF00723"/>
    </source>
</evidence>
<comment type="caution">
    <text evidence="16">The sequence shown here is derived from an EMBL/GenBank/DDBJ whole genome shotgun (WGS) entry which is preliminary data.</text>
</comment>
<evidence type="ECO:0000256" key="2">
    <source>
        <dbReference type="ARBA" id="ARBA00004342"/>
    </source>
</evidence>
<organism evidence="16 17">
    <name type="scientific">Pseudolycoriella hygida</name>
    <dbReference type="NCBI Taxonomy" id="35572"/>
    <lineage>
        <taxon>Eukaryota</taxon>
        <taxon>Metazoa</taxon>
        <taxon>Ecdysozoa</taxon>
        <taxon>Arthropoda</taxon>
        <taxon>Hexapoda</taxon>
        <taxon>Insecta</taxon>
        <taxon>Pterygota</taxon>
        <taxon>Neoptera</taxon>
        <taxon>Endopterygota</taxon>
        <taxon>Diptera</taxon>
        <taxon>Nematocera</taxon>
        <taxon>Sciaroidea</taxon>
        <taxon>Sciaridae</taxon>
        <taxon>Pseudolycoriella</taxon>
    </lineage>
</organism>
<dbReference type="EMBL" id="WJQU01000003">
    <property type="protein sequence ID" value="KAJ6638791.1"/>
    <property type="molecule type" value="Genomic_DNA"/>
</dbReference>
<evidence type="ECO:0000256" key="10">
    <source>
        <dbReference type="ARBA" id="ARBA00023277"/>
    </source>
</evidence>
<reference evidence="16" key="1">
    <citation type="submission" date="2022-07" db="EMBL/GenBank/DDBJ databases">
        <authorList>
            <person name="Trinca V."/>
            <person name="Uliana J.V.C."/>
            <person name="Torres T.T."/>
            <person name="Ward R.J."/>
            <person name="Monesi N."/>
        </authorList>
    </citation>
    <scope>NUCLEOTIDE SEQUENCE</scope>
    <source>
        <strain evidence="16">HSMRA1968</strain>
        <tissue evidence="16">Whole embryos</tissue>
    </source>
</reference>
<dbReference type="SUPFAM" id="SSF48208">
    <property type="entry name" value="Six-hairpin glycosidases"/>
    <property type="match status" value="1"/>
</dbReference>
<dbReference type="Gene3D" id="1.50.10.10">
    <property type="match status" value="1"/>
</dbReference>
<evidence type="ECO:0000256" key="5">
    <source>
        <dbReference type="ARBA" id="ARBA00022475"/>
    </source>
</evidence>
<keyword evidence="9 13" id="KW-0472">Membrane</keyword>
<dbReference type="Pfam" id="PF00723">
    <property type="entry name" value="Glyco_hydro_15"/>
    <property type="match status" value="1"/>
</dbReference>
<dbReference type="PANTHER" id="PTHR10749">
    <property type="entry name" value="PHOSPHORYLASE B KINASE REGULATORY SUBUNIT"/>
    <property type="match status" value="1"/>
</dbReference>
<evidence type="ECO:0000256" key="4">
    <source>
        <dbReference type="ARBA" id="ARBA00007128"/>
    </source>
</evidence>
<evidence type="ECO:0000256" key="11">
    <source>
        <dbReference type="ARBA" id="ARBA00023288"/>
    </source>
</evidence>
<keyword evidence="11 13" id="KW-0449">Lipoprotein</keyword>
<dbReference type="GO" id="GO:0005964">
    <property type="term" value="C:phosphorylase kinase complex"/>
    <property type="evidence" value="ECO:0007669"/>
    <property type="project" value="TreeGrafter"/>
</dbReference>
<evidence type="ECO:0000256" key="12">
    <source>
        <dbReference type="ARBA" id="ARBA00023289"/>
    </source>
</evidence>
<comment type="subcellular location">
    <subcellularLocation>
        <location evidence="2 13">Cell membrane</location>
        <topology evidence="2 13">Lipid-anchor</topology>
        <orientation evidence="2 13">Cytoplasmic side</orientation>
    </subcellularLocation>
</comment>
<evidence type="ECO:0000256" key="9">
    <source>
        <dbReference type="ARBA" id="ARBA00023136"/>
    </source>
</evidence>
<protein>
    <recommendedName>
        <fullName evidence="13">Phosphorylase b kinase regulatory subunit</fullName>
    </recommendedName>
</protein>
<dbReference type="InterPro" id="IPR008928">
    <property type="entry name" value="6-hairpin_glycosidase_sf"/>
</dbReference>
<dbReference type="InterPro" id="IPR008734">
    <property type="entry name" value="PHK_A/B_su"/>
</dbReference>
<dbReference type="GO" id="GO:0005977">
    <property type="term" value="P:glycogen metabolic process"/>
    <property type="evidence" value="ECO:0007669"/>
    <property type="project" value="UniProtKB-KW"/>
</dbReference>
<sequence>MQIKCRSNSGVRLDYYQRIVHRLIMTHQQPVTGLFPASPNNPHAWIRDNVYCILAVWGLSMAYKKIADQDEDRAKAYELEQSCVKLMRGLLMAMMQQKDKVEKFKSTQSPMDSLHAKYSSKNGQSVVMDDEWGHLQIDAISLYLLILAQMTASGLQIVFSLDEVSFIQNLVFYIESAYCIPDYGIWERGDKTNHGLPELNASSIGMAKAALEAMNELDLFGARGGSASVIHVLADEAHKCQAVLQSMLPRESNSKELDSGLLSIIGFPAFAVDDPQLIMATEEAIVTRLQGKFGCKRDGYRTPREDSARLYYERWELRMFENIECEWPLFYSYLILFHLFQGNKVTVSDYAHKLDEVLVRSDEGMYLVPESYAVPAELVSEEYKKPGSQPREVVGRCPFLWGQSLYILGKLLQEGFLAVGELDPLNRRLGAQKKPDVVVQVVILAEDNMIRDKLAEHDLHVQTIADVAPIEVQPARVLSHLYTYLGRNKKLGLSGRKSRDVGILSTSKLYSLKDRIFAFTPQFVDLSRFYIASDNELMIDILKGEINFLKSAWQNLLGRPLNFDFEEYYTSRDPSLLASNFTNQLAFLANNWRHMLGRPTITLMATENLLDQNRVPLAMIQTMKKLKSGYINGTRVMLGNLGDFLNTSAITDLSFLGSQEDGCPDKLNPAVQSYLDEHLLRSFSQKTVNVKAVGLRPRHLRRRMSCKGAIKKTRSINVDSDTLGMEGNFNERRQSAVVPPPWLEAKQQPYSNVFVASQEKGLIAESDEGMFKNTSTVFPLHDRHDLPKIQVSTPGRHRCDTNFADTDVDELVAMLRETENLEEQGDILQYLVDTQGLDYNTELTGEPSTTDKNECSQSEGMLEEGRVVTVRMLLKGLYEKACQQKLWGLVRHTAGMLGKRVEDLAKAITDLLVRQKQVTVGMPPLNEHTITAPLPEADLRQLIHEAYGDDESTAMLTQELMVYLAMFIRTEPQLFHEMLRLRVGLIIQVMAKELSRTLNCNGELASEHLLNLSPFEMKNLLYHILSGKEFAVSSVARGNFSIVSCKSSRVSKKSQIGLGDADVSDDRISESDDRQGQWLRRRRLDGALNRVPRDFYSRVWTVLEKCQGLSIEGRVLPQSLTQEMTPGELKFALEVETALNTIPQPEYRQLIVEALMVLTLVTEHNMVSSLGDVISLEHLVHKANQIFLEDQRKVQGDATLCCAKSNDENRHTPSGMLLCSGAAYICQHLYDSAPSGSYGTMVYIAKAVASVLDGLPQHGDMDCTIS</sequence>
<evidence type="ECO:0000256" key="1">
    <source>
        <dbReference type="ARBA" id="ARBA00002837"/>
    </source>
</evidence>
<keyword evidence="5 13" id="KW-1003">Cell membrane</keyword>
<evidence type="ECO:0000259" key="15">
    <source>
        <dbReference type="Pfam" id="PF19292"/>
    </source>
</evidence>
<keyword evidence="7 13" id="KW-0321">Glycogen metabolism</keyword>
<comment type="pathway">
    <text evidence="3 13">Glycan biosynthesis; glycogen metabolism.</text>
</comment>
<dbReference type="OrthoDB" id="5971574at2759"/>
<evidence type="ECO:0000256" key="6">
    <source>
        <dbReference type="ARBA" id="ARBA00022553"/>
    </source>
</evidence>
<dbReference type="AlphaFoldDB" id="A0A9Q0S012"/>
<dbReference type="GO" id="GO:0005516">
    <property type="term" value="F:calmodulin binding"/>
    <property type="evidence" value="ECO:0007669"/>
    <property type="project" value="UniProtKB-KW"/>
</dbReference>
<gene>
    <name evidence="16" type="ORF">Bhyg_11529</name>
</gene>
<evidence type="ECO:0000256" key="7">
    <source>
        <dbReference type="ARBA" id="ARBA00022600"/>
    </source>
</evidence>
<evidence type="ECO:0000256" key="8">
    <source>
        <dbReference type="ARBA" id="ARBA00022860"/>
    </source>
</evidence>
<dbReference type="InterPro" id="IPR045583">
    <property type="entry name" value="KPBA/B_C"/>
</dbReference>
<dbReference type="InterPro" id="IPR012341">
    <property type="entry name" value="6hp_glycosidase-like_sf"/>
</dbReference>
<proteinExistence type="inferred from homology"/>
<dbReference type="PANTHER" id="PTHR10749:SF7">
    <property type="entry name" value="PHOSPHORYLASE B KINASE REGULATORY SUBUNIT ALPHA-RELATED"/>
    <property type="match status" value="1"/>
</dbReference>
<keyword evidence="10 13" id="KW-0119">Carbohydrate metabolism</keyword>
<dbReference type="InterPro" id="IPR011613">
    <property type="entry name" value="GH15-like"/>
</dbReference>
<comment type="function">
    <text evidence="1">Phosphorylase b kinase catalyzes the phosphorylation of serine in certain substrates, including troponin I. The alpha chain may bind calmodulin.</text>
</comment>